<evidence type="ECO:0000256" key="4">
    <source>
        <dbReference type="ARBA" id="ARBA00022917"/>
    </source>
</evidence>
<evidence type="ECO:0000313" key="6">
    <source>
        <dbReference type="EMBL" id="SVB50994.1"/>
    </source>
</evidence>
<dbReference type="PANTHER" id="PTHR11659:SF0">
    <property type="entry name" value="GLUTAMYL-TRNA(GLN) AMIDOTRANSFERASE SUBUNIT B, MITOCHONDRIAL"/>
    <property type="match status" value="1"/>
</dbReference>
<organism evidence="6">
    <name type="scientific">marine metagenome</name>
    <dbReference type="NCBI Taxonomy" id="408172"/>
    <lineage>
        <taxon>unclassified sequences</taxon>
        <taxon>metagenomes</taxon>
        <taxon>ecological metagenomes</taxon>
    </lineage>
</organism>
<keyword evidence="2" id="KW-0547">Nucleotide-binding</keyword>
<protein>
    <recommendedName>
        <fullName evidence="5">Aspartyl/Glutamyl-tRNA(Gln) amidotransferase subunit B/E catalytic domain-containing protein</fullName>
    </recommendedName>
</protein>
<dbReference type="Pfam" id="PF02934">
    <property type="entry name" value="GatB_N"/>
    <property type="match status" value="1"/>
</dbReference>
<evidence type="ECO:0000256" key="3">
    <source>
        <dbReference type="ARBA" id="ARBA00022840"/>
    </source>
</evidence>
<dbReference type="GO" id="GO:0006412">
    <property type="term" value="P:translation"/>
    <property type="evidence" value="ECO:0007669"/>
    <property type="project" value="UniProtKB-KW"/>
</dbReference>
<dbReference type="GO" id="GO:0005524">
    <property type="term" value="F:ATP binding"/>
    <property type="evidence" value="ECO:0007669"/>
    <property type="project" value="UniProtKB-KW"/>
</dbReference>
<dbReference type="PROSITE" id="PS01234">
    <property type="entry name" value="GATB"/>
    <property type="match status" value="1"/>
</dbReference>
<dbReference type="InterPro" id="IPR014746">
    <property type="entry name" value="Gln_synth/guanido_kin_cat_dom"/>
</dbReference>
<gene>
    <name evidence="6" type="ORF">METZ01_LOCUS203848</name>
</gene>
<evidence type="ECO:0000256" key="1">
    <source>
        <dbReference type="ARBA" id="ARBA00022598"/>
    </source>
</evidence>
<dbReference type="InterPro" id="IPR006075">
    <property type="entry name" value="Asn/Gln-tRNA_Trfase_suB/E_cat"/>
</dbReference>
<dbReference type="SUPFAM" id="SSF55931">
    <property type="entry name" value="Glutamine synthetase/guanido kinase"/>
    <property type="match status" value="1"/>
</dbReference>
<keyword evidence="3" id="KW-0067">ATP-binding</keyword>
<feature type="non-terminal residue" evidence="6">
    <location>
        <position position="167"/>
    </location>
</feature>
<dbReference type="GO" id="GO:0070681">
    <property type="term" value="P:glutaminyl-tRNAGln biosynthesis via transamidation"/>
    <property type="evidence" value="ECO:0007669"/>
    <property type="project" value="TreeGrafter"/>
</dbReference>
<evidence type="ECO:0000256" key="2">
    <source>
        <dbReference type="ARBA" id="ARBA00022741"/>
    </source>
</evidence>
<keyword evidence="4" id="KW-0648">Protein biosynthesis</keyword>
<dbReference type="AlphaFoldDB" id="A0A382ELL5"/>
<dbReference type="InterPro" id="IPR017959">
    <property type="entry name" value="Asn/Gln-tRNA_amidoTrfase_suB/E"/>
</dbReference>
<keyword evidence="1" id="KW-0436">Ligase</keyword>
<dbReference type="PANTHER" id="PTHR11659">
    <property type="entry name" value="GLUTAMYL-TRNA GLN AMIDOTRANSFERASE SUBUNIT B MITOCHONDRIAL AND PROKARYOTIC PET112-RELATED"/>
    <property type="match status" value="1"/>
</dbReference>
<accession>A0A382ELL5</accession>
<name>A0A382ELL5_9ZZZZ</name>
<feature type="domain" description="Aspartyl/Glutamyl-tRNA(Gln) amidotransferase subunit B/E catalytic" evidence="5">
    <location>
        <begin position="5"/>
        <end position="167"/>
    </location>
</feature>
<dbReference type="GO" id="GO:0050567">
    <property type="term" value="F:glutaminyl-tRNA synthase (glutamine-hydrolyzing) activity"/>
    <property type="evidence" value="ECO:0007669"/>
    <property type="project" value="TreeGrafter"/>
</dbReference>
<dbReference type="EMBL" id="UINC01044907">
    <property type="protein sequence ID" value="SVB50994.1"/>
    <property type="molecule type" value="Genomic_DNA"/>
</dbReference>
<sequence>MEYETVIGLEVHVQVDTNSKMFTRAPRGFGEPPNTLTDPVVLGLPGALPVMNFEAIEKSIRVGLLLGCDIAKVCKWDRKNYFYPDMPKNYQISQFDQPICEHGHVEIELPGENPAVMGKHRRVQLTRIHLEEDVGKLTHTEHDSLVDYNRAGSALLEIVSEPDLFSP</sequence>
<dbReference type="InterPro" id="IPR017958">
    <property type="entry name" value="Gln-tRNA_amidoTrfase_suB_CS"/>
</dbReference>
<evidence type="ECO:0000259" key="5">
    <source>
        <dbReference type="Pfam" id="PF02934"/>
    </source>
</evidence>
<proteinExistence type="predicted"/>
<reference evidence="6" key="1">
    <citation type="submission" date="2018-05" db="EMBL/GenBank/DDBJ databases">
        <authorList>
            <person name="Lanie J.A."/>
            <person name="Ng W.-L."/>
            <person name="Kazmierczak K.M."/>
            <person name="Andrzejewski T.M."/>
            <person name="Davidsen T.M."/>
            <person name="Wayne K.J."/>
            <person name="Tettelin H."/>
            <person name="Glass J.I."/>
            <person name="Rusch D."/>
            <person name="Podicherti R."/>
            <person name="Tsui H.-C.T."/>
            <person name="Winkler M.E."/>
        </authorList>
    </citation>
    <scope>NUCLEOTIDE SEQUENCE</scope>
</reference>